<evidence type="ECO:0000313" key="1">
    <source>
        <dbReference type="EMBL" id="EMP31540.1"/>
    </source>
</evidence>
<name>M7B7M5_CHEMY</name>
<evidence type="ECO:0000313" key="2">
    <source>
        <dbReference type="Proteomes" id="UP000031443"/>
    </source>
</evidence>
<proteinExistence type="predicted"/>
<gene>
    <name evidence="1" type="ORF">UY3_11354</name>
</gene>
<sequence>MTWSINIQSNPAHAEVNGNTLNDFNTNIASSIPYHATLTSALLLVVALPSELGSWPAPTALQLPSSWRAVKAAQKLQSCKVCIKSAGTTLRTAVSVVLRACICEGKGKAPPSEQGEGREDTAEAFWLDKSSAVFELNCVVPPVRAAICIEEWDAAYFEP</sequence>
<organism evidence="1 2">
    <name type="scientific">Chelonia mydas</name>
    <name type="common">Green sea-turtle</name>
    <name type="synonym">Chelonia agassizi</name>
    <dbReference type="NCBI Taxonomy" id="8469"/>
    <lineage>
        <taxon>Eukaryota</taxon>
        <taxon>Metazoa</taxon>
        <taxon>Chordata</taxon>
        <taxon>Craniata</taxon>
        <taxon>Vertebrata</taxon>
        <taxon>Euteleostomi</taxon>
        <taxon>Archelosauria</taxon>
        <taxon>Testudinata</taxon>
        <taxon>Testudines</taxon>
        <taxon>Cryptodira</taxon>
        <taxon>Durocryptodira</taxon>
        <taxon>Americhelydia</taxon>
        <taxon>Chelonioidea</taxon>
        <taxon>Cheloniidae</taxon>
        <taxon>Chelonia</taxon>
    </lineage>
</organism>
<dbReference type="Proteomes" id="UP000031443">
    <property type="component" value="Unassembled WGS sequence"/>
</dbReference>
<reference evidence="2" key="1">
    <citation type="journal article" date="2013" name="Nat. Genet.">
        <title>The draft genomes of soft-shell turtle and green sea turtle yield insights into the development and evolution of the turtle-specific body plan.</title>
        <authorList>
            <person name="Wang Z."/>
            <person name="Pascual-Anaya J."/>
            <person name="Zadissa A."/>
            <person name="Li W."/>
            <person name="Niimura Y."/>
            <person name="Huang Z."/>
            <person name="Li C."/>
            <person name="White S."/>
            <person name="Xiong Z."/>
            <person name="Fang D."/>
            <person name="Wang B."/>
            <person name="Ming Y."/>
            <person name="Chen Y."/>
            <person name="Zheng Y."/>
            <person name="Kuraku S."/>
            <person name="Pignatelli M."/>
            <person name="Herrero J."/>
            <person name="Beal K."/>
            <person name="Nozawa M."/>
            <person name="Li Q."/>
            <person name="Wang J."/>
            <person name="Zhang H."/>
            <person name="Yu L."/>
            <person name="Shigenobu S."/>
            <person name="Wang J."/>
            <person name="Liu J."/>
            <person name="Flicek P."/>
            <person name="Searle S."/>
            <person name="Wang J."/>
            <person name="Kuratani S."/>
            <person name="Yin Y."/>
            <person name="Aken B."/>
            <person name="Zhang G."/>
            <person name="Irie N."/>
        </authorList>
    </citation>
    <scope>NUCLEOTIDE SEQUENCE [LARGE SCALE GENOMIC DNA]</scope>
</reference>
<accession>M7B7M5</accession>
<dbReference type="AlphaFoldDB" id="M7B7M5"/>
<keyword evidence="2" id="KW-1185">Reference proteome</keyword>
<protein>
    <submittedName>
        <fullName evidence="1">Uncharacterized protein</fullName>
    </submittedName>
</protein>
<dbReference type="EMBL" id="KB545129">
    <property type="protein sequence ID" value="EMP31540.1"/>
    <property type="molecule type" value="Genomic_DNA"/>
</dbReference>